<feature type="chain" id="PRO_5016611765" description="Lipoprotein" evidence="1">
    <location>
        <begin position="23"/>
        <end position="399"/>
    </location>
</feature>
<reference evidence="2 3" key="1">
    <citation type="submission" date="2018-07" db="EMBL/GenBank/DDBJ databases">
        <title>Genome analysis of Larkinella rosea.</title>
        <authorList>
            <person name="Zhou Z."/>
            <person name="Wang G."/>
        </authorList>
    </citation>
    <scope>NUCLEOTIDE SEQUENCE [LARGE SCALE GENOMIC DNA]</scope>
    <source>
        <strain evidence="3">zzj9</strain>
    </source>
</reference>
<sequence>MKKVLCKIGIAFALATAFVACKTSDPVSDPSAGLDRLVVGTNITTANPVVGYVGTLKDLSAGSFTNAKSRQSTAYPYVTVYKDDVFVMPSLYGDIVRKYTRQSDGTLSEAGTLVAPAGSKPTCMVIESDTRGYLSLYGAGKIIVFNPTTLATLSTIDLTSYGEGGDGNPDPNVMAFRNGKLYVACSQTTDGFTSKFPVQVLIIDIANNFSVISATDSRSTWAGSINEQKSIFFDEAGDMYIFCVASYGFGGPTQKSGFLRIKNGQTVFDATYFFNTSDYSITGIPGSKVDYLQRMRYAGNGIVYSTGNIYALASNPPDYIKDRTYGSFKVDIVNKTITKLNMPYSNGYAASVCLFDNNVLFGIAGTSGVGIYSYDPATNTASTAPIVTTQGDPNIIESF</sequence>
<feature type="signal peptide" evidence="1">
    <location>
        <begin position="1"/>
        <end position="22"/>
    </location>
</feature>
<evidence type="ECO:0008006" key="4">
    <source>
        <dbReference type="Google" id="ProtNLM"/>
    </source>
</evidence>
<dbReference type="Gene3D" id="2.130.10.10">
    <property type="entry name" value="YVTN repeat-like/Quinoprotein amine dehydrogenase"/>
    <property type="match status" value="1"/>
</dbReference>
<dbReference type="RefSeq" id="WP_114410085.1">
    <property type="nucleotide sequence ID" value="NZ_QOWE01000041.1"/>
</dbReference>
<accession>A0A368JE78</accession>
<keyword evidence="1" id="KW-0732">Signal</keyword>
<dbReference type="AlphaFoldDB" id="A0A368JE78"/>
<dbReference type="OrthoDB" id="738440at2"/>
<dbReference type="InterPro" id="IPR015943">
    <property type="entry name" value="WD40/YVTN_repeat-like_dom_sf"/>
</dbReference>
<dbReference type="PROSITE" id="PS51257">
    <property type="entry name" value="PROKAR_LIPOPROTEIN"/>
    <property type="match status" value="1"/>
</dbReference>
<evidence type="ECO:0000313" key="3">
    <source>
        <dbReference type="Proteomes" id="UP000253383"/>
    </source>
</evidence>
<dbReference type="EMBL" id="QOWE01000041">
    <property type="protein sequence ID" value="RCR65555.1"/>
    <property type="molecule type" value="Genomic_DNA"/>
</dbReference>
<evidence type="ECO:0000313" key="2">
    <source>
        <dbReference type="EMBL" id="RCR65555.1"/>
    </source>
</evidence>
<comment type="caution">
    <text evidence="2">The sequence shown here is derived from an EMBL/GenBank/DDBJ whole genome shotgun (WGS) entry which is preliminary data.</text>
</comment>
<evidence type="ECO:0000256" key="1">
    <source>
        <dbReference type="SAM" id="SignalP"/>
    </source>
</evidence>
<organism evidence="2 3">
    <name type="scientific">Larkinella punicea</name>
    <dbReference type="NCBI Taxonomy" id="2315727"/>
    <lineage>
        <taxon>Bacteria</taxon>
        <taxon>Pseudomonadati</taxon>
        <taxon>Bacteroidota</taxon>
        <taxon>Cytophagia</taxon>
        <taxon>Cytophagales</taxon>
        <taxon>Spirosomataceae</taxon>
        <taxon>Larkinella</taxon>
    </lineage>
</organism>
<proteinExistence type="predicted"/>
<name>A0A368JE78_9BACT</name>
<protein>
    <recommendedName>
        <fullName evidence="4">Lipoprotein</fullName>
    </recommendedName>
</protein>
<dbReference type="SUPFAM" id="SSF50952">
    <property type="entry name" value="Soluble quinoprotein glucose dehydrogenase"/>
    <property type="match status" value="1"/>
</dbReference>
<dbReference type="Proteomes" id="UP000253383">
    <property type="component" value="Unassembled WGS sequence"/>
</dbReference>
<gene>
    <name evidence="2" type="ORF">DUE52_31310</name>
</gene>
<dbReference type="InterPro" id="IPR011041">
    <property type="entry name" value="Quinoprot_gluc/sorb_DH_b-prop"/>
</dbReference>
<keyword evidence="3" id="KW-1185">Reference proteome</keyword>